<dbReference type="OrthoDB" id="852723at2"/>
<proteinExistence type="predicted"/>
<keyword evidence="1" id="KW-1133">Transmembrane helix</keyword>
<keyword evidence="1" id="KW-0472">Membrane</keyword>
<evidence type="ECO:0000313" key="2">
    <source>
        <dbReference type="EMBL" id="SEF09890.1"/>
    </source>
</evidence>
<dbReference type="EMBL" id="FNUG01000010">
    <property type="protein sequence ID" value="SEF09890.1"/>
    <property type="molecule type" value="Genomic_DNA"/>
</dbReference>
<protein>
    <submittedName>
        <fullName evidence="2">Uncharacterized protein</fullName>
    </submittedName>
</protein>
<evidence type="ECO:0000256" key="1">
    <source>
        <dbReference type="SAM" id="Phobius"/>
    </source>
</evidence>
<dbReference type="RefSeq" id="WP_093114159.1">
    <property type="nucleotide sequence ID" value="NZ_FNGG01000010.1"/>
</dbReference>
<organism evidence="2 3">
    <name type="scientific">Salinimicrobium catena</name>
    <dbReference type="NCBI Taxonomy" id="390640"/>
    <lineage>
        <taxon>Bacteria</taxon>
        <taxon>Pseudomonadati</taxon>
        <taxon>Bacteroidota</taxon>
        <taxon>Flavobacteriia</taxon>
        <taxon>Flavobacteriales</taxon>
        <taxon>Flavobacteriaceae</taxon>
        <taxon>Salinimicrobium</taxon>
    </lineage>
</organism>
<accession>A0A1H5P847</accession>
<sequence>MKDLLLIICSERRSLFKGTMICFLMIFPFTFLPPILRKGFSLTTILERFNESTLYALGFALLIVIAAVIHNYNSLVEKKWIYEKSAFKCLDFYGRLNGMGSINRELETFLLGEIDGYFFRLGIQDPESEKPHLEIIPFIDRNDKKAEVRTLKKEHDFRQGFFFGKFIPLKKLDLEDPDCLRILLEEYSGIFKKLGFEPLDFELEEE</sequence>
<keyword evidence="1" id="KW-0812">Transmembrane</keyword>
<reference evidence="2 3" key="1">
    <citation type="submission" date="2016-10" db="EMBL/GenBank/DDBJ databases">
        <authorList>
            <person name="de Groot N.N."/>
        </authorList>
    </citation>
    <scope>NUCLEOTIDE SEQUENCE [LARGE SCALE GENOMIC DNA]</scope>
    <source>
        <strain evidence="2 3">DSM 23553</strain>
    </source>
</reference>
<feature type="transmembrane region" description="Helical" evidence="1">
    <location>
        <begin position="15"/>
        <end position="32"/>
    </location>
</feature>
<dbReference type="STRING" id="390640.SAMN04488034_1104"/>
<feature type="transmembrane region" description="Helical" evidence="1">
    <location>
        <begin position="52"/>
        <end position="72"/>
    </location>
</feature>
<dbReference type="AlphaFoldDB" id="A0A1H5P847"/>
<gene>
    <name evidence="2" type="ORF">SAMN04488034_1104</name>
</gene>
<keyword evidence="3" id="KW-1185">Reference proteome</keyword>
<evidence type="ECO:0000313" key="3">
    <source>
        <dbReference type="Proteomes" id="UP000199448"/>
    </source>
</evidence>
<dbReference type="Proteomes" id="UP000199448">
    <property type="component" value="Unassembled WGS sequence"/>
</dbReference>
<name>A0A1H5P847_9FLAO</name>